<dbReference type="WBParaSite" id="JU765_v2.g5536.t1">
    <property type="protein sequence ID" value="JU765_v2.g5536.t1"/>
    <property type="gene ID" value="JU765_v2.g5536"/>
</dbReference>
<protein>
    <submittedName>
        <fullName evidence="2">CB1 cannabinoid receptor-interacting protein 1</fullName>
    </submittedName>
</protein>
<name>A0AC34RC01_9BILA</name>
<sequence length="196" mass="22410">MSLNTSRNLSLWDSSSLFNNSQSRNCSFGSPNTSSVSNCDGVCALHLSFRETNGKPISIKHDGVRFTAQKTFKFRTGSIYQITLRTTPPMEFQTLSIANSELSLLPLKDPGEYMTLWDTSHISPTKDLTREYLQVTLHGWENSLEHTLQCKFYPKSNHHADFGPKLDAVMWSCRVERNLNANRWDNSIFVTKEWLL</sequence>
<evidence type="ECO:0000313" key="2">
    <source>
        <dbReference type="WBParaSite" id="JU765_v2.g5536.t1"/>
    </source>
</evidence>
<organism evidence="1 2">
    <name type="scientific">Panagrolaimus sp. JU765</name>
    <dbReference type="NCBI Taxonomy" id="591449"/>
    <lineage>
        <taxon>Eukaryota</taxon>
        <taxon>Metazoa</taxon>
        <taxon>Ecdysozoa</taxon>
        <taxon>Nematoda</taxon>
        <taxon>Chromadorea</taxon>
        <taxon>Rhabditida</taxon>
        <taxon>Tylenchina</taxon>
        <taxon>Panagrolaimomorpha</taxon>
        <taxon>Panagrolaimoidea</taxon>
        <taxon>Panagrolaimidae</taxon>
        <taxon>Panagrolaimus</taxon>
    </lineage>
</organism>
<dbReference type="Proteomes" id="UP000887576">
    <property type="component" value="Unplaced"/>
</dbReference>
<evidence type="ECO:0000313" key="1">
    <source>
        <dbReference type="Proteomes" id="UP000887576"/>
    </source>
</evidence>
<reference evidence="2" key="1">
    <citation type="submission" date="2022-11" db="UniProtKB">
        <authorList>
            <consortium name="WormBaseParasite"/>
        </authorList>
    </citation>
    <scope>IDENTIFICATION</scope>
</reference>
<proteinExistence type="predicted"/>
<accession>A0AC34RC01</accession>